<dbReference type="InterPro" id="IPR046815">
    <property type="entry name" value="P2RX7_C"/>
</dbReference>
<dbReference type="PANTHER" id="PTHR36981">
    <property type="entry name" value="ZGC:195170"/>
    <property type="match status" value="1"/>
</dbReference>
<keyword evidence="3" id="KW-1185">Reference proteome</keyword>
<evidence type="ECO:0000313" key="2">
    <source>
        <dbReference type="EMBL" id="KAI2667128.1"/>
    </source>
</evidence>
<gene>
    <name evidence="2" type="ORF">H4Q32_003529</name>
</gene>
<reference evidence="2 3" key="1">
    <citation type="submission" date="2022-01" db="EMBL/GenBank/DDBJ databases">
        <title>A high-quality chromosome-level genome assembly of rohu carp, Labeo rohita.</title>
        <authorList>
            <person name="Arick M.A. II"/>
            <person name="Hsu C.-Y."/>
            <person name="Magbanua Z."/>
            <person name="Pechanova O."/>
            <person name="Grover C."/>
            <person name="Miller E."/>
            <person name="Thrash A."/>
            <person name="Ezzel L."/>
            <person name="Alam S."/>
            <person name="Benzie J."/>
            <person name="Hamilton M."/>
            <person name="Karsi A."/>
            <person name="Lawrence M.L."/>
            <person name="Peterson D.G."/>
        </authorList>
    </citation>
    <scope>NUCLEOTIDE SEQUENCE [LARGE SCALE GENOMIC DNA]</scope>
    <source>
        <strain evidence="3">BAU-BD-2019</strain>
        <tissue evidence="2">Blood</tissue>
    </source>
</reference>
<dbReference type="PANTHER" id="PTHR36981:SF1">
    <property type="entry name" value="P2X PURINORECEPTOR 7 INTRACELLULAR DOMAIN-CONTAINING PROTEIN"/>
    <property type="match status" value="1"/>
</dbReference>
<comment type="caution">
    <text evidence="2">The sequence shown here is derived from an EMBL/GenBank/DDBJ whole genome shotgun (WGS) entry which is preliminary data.</text>
</comment>
<proteinExistence type="predicted"/>
<evidence type="ECO:0000259" key="1">
    <source>
        <dbReference type="Pfam" id="PF20478"/>
    </source>
</evidence>
<dbReference type="Pfam" id="PF20478">
    <property type="entry name" value="P2RX7_C"/>
    <property type="match status" value="1"/>
</dbReference>
<dbReference type="Proteomes" id="UP000830375">
    <property type="component" value="Unassembled WGS sequence"/>
</dbReference>
<sequence>MSDDEATEFYEDEDETFEFDGRPYLFEPEYTEEELRERRERREIERQRAEEAAASRATTQPRITGRWWCSCRCCEIMPTDMECFCCKEWDLLHRRSQDARCVTLAEGFSSLLDLWVLEAFFHVPKLNWARRPTPEGPDGHLSTEQCRLVAYRVFLEWVLQGEKLGPGERQVLPSCVVTAIRKKYPSTSGVYSGFQEAEDASRII</sequence>
<evidence type="ECO:0000313" key="3">
    <source>
        <dbReference type="Proteomes" id="UP000830375"/>
    </source>
</evidence>
<protein>
    <submittedName>
        <fullName evidence="2">P2X purinoceptor 7</fullName>
    </submittedName>
</protein>
<accession>A0ABQ8MWB2</accession>
<name>A0ABQ8MWB2_LABRO</name>
<organism evidence="2 3">
    <name type="scientific">Labeo rohita</name>
    <name type="common">Indian major carp</name>
    <name type="synonym">Cyprinus rohita</name>
    <dbReference type="NCBI Taxonomy" id="84645"/>
    <lineage>
        <taxon>Eukaryota</taxon>
        <taxon>Metazoa</taxon>
        <taxon>Chordata</taxon>
        <taxon>Craniata</taxon>
        <taxon>Vertebrata</taxon>
        <taxon>Euteleostomi</taxon>
        <taxon>Actinopterygii</taxon>
        <taxon>Neopterygii</taxon>
        <taxon>Teleostei</taxon>
        <taxon>Ostariophysi</taxon>
        <taxon>Cypriniformes</taxon>
        <taxon>Cyprinidae</taxon>
        <taxon>Labeoninae</taxon>
        <taxon>Labeonini</taxon>
        <taxon>Labeo</taxon>
    </lineage>
</organism>
<feature type="domain" description="P2X purinoreceptor 7 intracellular" evidence="1">
    <location>
        <begin position="46"/>
        <end position="195"/>
    </location>
</feature>
<dbReference type="EMBL" id="JACTAM010000002">
    <property type="protein sequence ID" value="KAI2667128.1"/>
    <property type="molecule type" value="Genomic_DNA"/>
</dbReference>